<accession>A0A151P874</accession>
<proteinExistence type="predicted"/>
<comment type="caution">
    <text evidence="1">The sequence shown here is derived from an EMBL/GenBank/DDBJ whole genome shotgun (WGS) entry which is preliminary data.</text>
</comment>
<keyword evidence="2" id="KW-1185">Reference proteome</keyword>
<sequence length="98" mass="11071">MTAAARSSFASLKQVAAKGCVHSKQYWGDGINFFKKQRQGEDKRISPHRLSSHAKNPFLRVYNKSHLISQDNQQHPISFLLECRSISFPNNADIATVL</sequence>
<gene>
    <name evidence="1" type="ORF">Y1Q_0014676</name>
</gene>
<name>A0A151P874_ALLMI</name>
<evidence type="ECO:0000313" key="2">
    <source>
        <dbReference type="Proteomes" id="UP000050525"/>
    </source>
</evidence>
<dbReference type="Proteomes" id="UP000050525">
    <property type="component" value="Unassembled WGS sequence"/>
</dbReference>
<dbReference type="EMBL" id="AKHW03000629">
    <property type="protein sequence ID" value="KYO45224.1"/>
    <property type="molecule type" value="Genomic_DNA"/>
</dbReference>
<organism evidence="1 2">
    <name type="scientific">Alligator mississippiensis</name>
    <name type="common">American alligator</name>
    <dbReference type="NCBI Taxonomy" id="8496"/>
    <lineage>
        <taxon>Eukaryota</taxon>
        <taxon>Metazoa</taxon>
        <taxon>Chordata</taxon>
        <taxon>Craniata</taxon>
        <taxon>Vertebrata</taxon>
        <taxon>Euteleostomi</taxon>
        <taxon>Archelosauria</taxon>
        <taxon>Archosauria</taxon>
        <taxon>Crocodylia</taxon>
        <taxon>Alligatoridae</taxon>
        <taxon>Alligatorinae</taxon>
        <taxon>Alligator</taxon>
    </lineage>
</organism>
<protein>
    <submittedName>
        <fullName evidence="1">Uncharacterized protein</fullName>
    </submittedName>
</protein>
<dbReference type="AlphaFoldDB" id="A0A151P874"/>
<reference evidence="1 2" key="1">
    <citation type="journal article" date="2012" name="Genome Biol.">
        <title>Sequencing three crocodilian genomes to illuminate the evolution of archosaurs and amniotes.</title>
        <authorList>
            <person name="St John J.A."/>
            <person name="Braun E.L."/>
            <person name="Isberg S.R."/>
            <person name="Miles L.G."/>
            <person name="Chong A.Y."/>
            <person name="Gongora J."/>
            <person name="Dalzell P."/>
            <person name="Moran C."/>
            <person name="Bed'hom B."/>
            <person name="Abzhanov A."/>
            <person name="Burgess S.C."/>
            <person name="Cooksey A.M."/>
            <person name="Castoe T.A."/>
            <person name="Crawford N.G."/>
            <person name="Densmore L.D."/>
            <person name="Drew J.C."/>
            <person name="Edwards S.V."/>
            <person name="Faircloth B.C."/>
            <person name="Fujita M.K."/>
            <person name="Greenwold M.J."/>
            <person name="Hoffmann F.G."/>
            <person name="Howard J.M."/>
            <person name="Iguchi T."/>
            <person name="Janes D.E."/>
            <person name="Khan S.Y."/>
            <person name="Kohno S."/>
            <person name="de Koning A.J."/>
            <person name="Lance S.L."/>
            <person name="McCarthy F.M."/>
            <person name="McCormack J.E."/>
            <person name="Merchant M.E."/>
            <person name="Peterson D.G."/>
            <person name="Pollock D.D."/>
            <person name="Pourmand N."/>
            <person name="Raney B.J."/>
            <person name="Roessler K.A."/>
            <person name="Sanford J.R."/>
            <person name="Sawyer R.H."/>
            <person name="Schmidt C.J."/>
            <person name="Triplett E.W."/>
            <person name="Tuberville T.D."/>
            <person name="Venegas-Anaya M."/>
            <person name="Howard J.T."/>
            <person name="Jarvis E.D."/>
            <person name="Guillette L.J.Jr."/>
            <person name="Glenn T.C."/>
            <person name="Green R.E."/>
            <person name="Ray D.A."/>
        </authorList>
    </citation>
    <scope>NUCLEOTIDE SEQUENCE [LARGE SCALE GENOMIC DNA]</scope>
    <source>
        <strain evidence="1">KSC_2009_1</strain>
    </source>
</reference>
<evidence type="ECO:0000313" key="1">
    <source>
        <dbReference type="EMBL" id="KYO45224.1"/>
    </source>
</evidence>